<feature type="compositionally biased region" description="Polar residues" evidence="1">
    <location>
        <begin position="217"/>
        <end position="226"/>
    </location>
</feature>
<gene>
    <name evidence="2" type="ORF">TSTA_008360</name>
</gene>
<organism evidence="2 3">
    <name type="scientific">Talaromyces stipitatus (strain ATCC 10500 / CBS 375.48 / QM 6759 / NRRL 1006)</name>
    <name type="common">Penicillium stipitatum</name>
    <dbReference type="NCBI Taxonomy" id="441959"/>
    <lineage>
        <taxon>Eukaryota</taxon>
        <taxon>Fungi</taxon>
        <taxon>Dikarya</taxon>
        <taxon>Ascomycota</taxon>
        <taxon>Pezizomycotina</taxon>
        <taxon>Eurotiomycetes</taxon>
        <taxon>Eurotiomycetidae</taxon>
        <taxon>Eurotiales</taxon>
        <taxon>Trichocomaceae</taxon>
        <taxon>Talaromyces</taxon>
        <taxon>Talaromyces sect. Talaromyces</taxon>
    </lineage>
</organism>
<evidence type="ECO:0000256" key="1">
    <source>
        <dbReference type="SAM" id="MobiDB-lite"/>
    </source>
</evidence>
<dbReference type="VEuPathDB" id="FungiDB:TSTA_008360"/>
<dbReference type="InParanoid" id="B8MV84"/>
<dbReference type="Proteomes" id="UP000001745">
    <property type="component" value="Unassembled WGS sequence"/>
</dbReference>
<feature type="compositionally biased region" description="Basic and acidic residues" evidence="1">
    <location>
        <begin position="105"/>
        <end position="123"/>
    </location>
</feature>
<protein>
    <submittedName>
        <fullName evidence="2">Uncharacterized protein</fullName>
    </submittedName>
</protein>
<feature type="compositionally biased region" description="Basic and acidic residues" evidence="1">
    <location>
        <begin position="197"/>
        <end position="206"/>
    </location>
</feature>
<dbReference type="AlphaFoldDB" id="B8MV84"/>
<name>B8MV84_TALSN</name>
<sequence length="414" mass="47287">MARNTMGKKTSQKMKQIQEAIGLGHDDVKFQKMRLLIKELLQNSARQNIPQHGNDKQFQAWCEENIFPALEKDYPDLFETPLRDSPSQKKAILELIRRQKGLRKTQIDRANNKQLDTLKSEQKHQRKQKAQKVVEPSAMVERQSELGFAINPSTEERKRSRDNQSKDTVLDQDTSSTGDNDFGSLEVIGTYIYGHSERQEEVSKEQPEEEEEAMENTVDQGETTSETDVNTIRATVIQTTRIPFLGPIHEPSTSYKVTMVLIDALWDPKNSSKPVGSRISYKVWQKTLARDWGVNFKDLSSSCTMHFFWNENWTNVPWSENSWQAMVGLCLQGNRTRLIQVQICGDGPGLVTSLIKSPQVTSHETAPEEGSRELDAIDHGTRDEMKAVITSFKRELGMLDFRNDYDLTLKLPPS</sequence>
<proteinExistence type="predicted"/>
<dbReference type="RefSeq" id="XP_002488721.1">
    <property type="nucleotide sequence ID" value="XM_002488676.1"/>
</dbReference>
<evidence type="ECO:0000313" key="2">
    <source>
        <dbReference type="EMBL" id="EED11540.1"/>
    </source>
</evidence>
<dbReference type="GeneID" id="8110169"/>
<reference evidence="3" key="1">
    <citation type="journal article" date="2015" name="Genome Announc.">
        <title>Genome sequence of the AIDS-associated pathogen Penicillium marneffei (ATCC18224) and its near taxonomic relative Talaromyces stipitatus (ATCC10500).</title>
        <authorList>
            <person name="Nierman W.C."/>
            <person name="Fedorova-Abrams N.D."/>
            <person name="Andrianopoulos A."/>
        </authorList>
    </citation>
    <scope>NUCLEOTIDE SEQUENCE [LARGE SCALE GENOMIC DNA]</scope>
    <source>
        <strain evidence="3">ATCC 10500 / CBS 375.48 / QM 6759 / NRRL 1006</strain>
    </source>
</reference>
<feature type="compositionally biased region" description="Basic and acidic residues" evidence="1">
    <location>
        <begin position="154"/>
        <end position="169"/>
    </location>
</feature>
<feature type="region of interest" description="Disordered" evidence="1">
    <location>
        <begin position="104"/>
        <end position="183"/>
    </location>
</feature>
<keyword evidence="3" id="KW-1185">Reference proteome</keyword>
<feature type="region of interest" description="Disordered" evidence="1">
    <location>
        <begin position="197"/>
        <end position="226"/>
    </location>
</feature>
<dbReference type="EMBL" id="EQ962662">
    <property type="protein sequence ID" value="EED11540.1"/>
    <property type="molecule type" value="Genomic_DNA"/>
</dbReference>
<dbReference type="HOGENOM" id="CLU_664258_0_0_1"/>
<accession>B8MV84</accession>
<evidence type="ECO:0000313" key="3">
    <source>
        <dbReference type="Proteomes" id="UP000001745"/>
    </source>
</evidence>